<gene>
    <name evidence="1" type="ORF">SAMN02949497_4566</name>
</gene>
<dbReference type="NCBIfam" id="NF043052">
    <property type="entry name" value="DodecBact"/>
    <property type="match status" value="1"/>
</dbReference>
<evidence type="ECO:0000313" key="1">
    <source>
        <dbReference type="EMBL" id="SMF97147.1"/>
    </source>
</evidence>
<dbReference type="Proteomes" id="UP000192923">
    <property type="component" value="Unassembled WGS sequence"/>
</dbReference>
<dbReference type="Gene3D" id="3.30.1660.10">
    <property type="entry name" value="Flavin-binding protein dodecin"/>
    <property type="match status" value="1"/>
</dbReference>
<dbReference type="PANTHER" id="PTHR39324">
    <property type="entry name" value="CALCIUM DODECIN"/>
    <property type="match status" value="1"/>
</dbReference>
<keyword evidence="2" id="KW-1185">Reference proteome</keyword>
<evidence type="ECO:0000313" key="2">
    <source>
        <dbReference type="Proteomes" id="UP000192923"/>
    </source>
</evidence>
<dbReference type="InterPro" id="IPR009923">
    <property type="entry name" value="Dodecin"/>
</dbReference>
<dbReference type="SUPFAM" id="SSF89807">
    <property type="entry name" value="Dodecin-like"/>
    <property type="match status" value="1"/>
</dbReference>
<dbReference type="InterPro" id="IPR050049">
    <property type="entry name" value="Dodecin_bact"/>
</dbReference>
<organism evidence="1 2">
    <name type="scientific">Methylomagnum ishizawai</name>
    <dbReference type="NCBI Taxonomy" id="1760988"/>
    <lineage>
        <taxon>Bacteria</taxon>
        <taxon>Pseudomonadati</taxon>
        <taxon>Pseudomonadota</taxon>
        <taxon>Gammaproteobacteria</taxon>
        <taxon>Methylococcales</taxon>
        <taxon>Methylococcaceae</taxon>
        <taxon>Methylomagnum</taxon>
    </lineage>
</organism>
<protein>
    <recommendedName>
        <fullName evidence="3">Flavin-binding protein dodecin</fullName>
    </recommendedName>
</protein>
<evidence type="ECO:0008006" key="3">
    <source>
        <dbReference type="Google" id="ProtNLM"/>
    </source>
</evidence>
<dbReference type="RefSeq" id="WP_085215964.1">
    <property type="nucleotide sequence ID" value="NZ_FXAM01000001.1"/>
</dbReference>
<reference evidence="1 2" key="1">
    <citation type="submission" date="2016-12" db="EMBL/GenBank/DDBJ databases">
        <authorList>
            <person name="Song W.-J."/>
            <person name="Kurnit D.M."/>
        </authorList>
    </citation>
    <scope>NUCLEOTIDE SEQUENCE [LARGE SCALE GENOMIC DNA]</scope>
    <source>
        <strain evidence="1 2">175</strain>
    </source>
</reference>
<proteinExistence type="predicted"/>
<dbReference type="Pfam" id="PF07311">
    <property type="entry name" value="Dodecin"/>
    <property type="match status" value="1"/>
</dbReference>
<accession>A0A1Y6D3C1</accession>
<dbReference type="AlphaFoldDB" id="A0A1Y6D3C1"/>
<sequence length="69" mass="7641">MSNRVYKLVEIVGTSPTSTDDAIRNAIAKAAQTLAHLDWFQVVETRGQIVDGQVAHFQVVLKVGFRLDD</sequence>
<name>A0A1Y6D3C1_9GAMM</name>
<dbReference type="PANTHER" id="PTHR39324:SF1">
    <property type="entry name" value="CALCIUM DODECIN"/>
    <property type="match status" value="1"/>
</dbReference>
<dbReference type="EMBL" id="FXAM01000001">
    <property type="protein sequence ID" value="SMF97147.1"/>
    <property type="molecule type" value="Genomic_DNA"/>
</dbReference>
<dbReference type="STRING" id="1760988.SAMN02949497_4566"/>
<dbReference type="InterPro" id="IPR036694">
    <property type="entry name" value="Dodecin-like_sf"/>
</dbReference>
<dbReference type="InterPro" id="IPR025543">
    <property type="entry name" value="Dodecin-like"/>
</dbReference>
<dbReference type="OrthoDB" id="9805889at2"/>